<sequence length="104" mass="11743">MNRWLVSRHPGAIAWLRSRGIQANEVRHLDHEQVMPGDEVFGTLPLHVAAAVCSRGARVFCLTMDLPAELRGQELDLQTMERLNVRLEEFHIARLGEPASPPPR</sequence>
<keyword evidence="2" id="KW-1185">Reference proteome</keyword>
<evidence type="ECO:0000313" key="2">
    <source>
        <dbReference type="Proteomes" id="UP000519004"/>
    </source>
</evidence>
<dbReference type="AlphaFoldDB" id="A0A7W7Y0L4"/>
<proteinExistence type="predicted"/>
<dbReference type="Pfam" id="PF09652">
    <property type="entry name" value="Cas_VVA1548"/>
    <property type="match status" value="1"/>
</dbReference>
<gene>
    <name evidence="1" type="ORF">HNQ58_001801</name>
</gene>
<dbReference type="Proteomes" id="UP000519004">
    <property type="component" value="Unassembled WGS sequence"/>
</dbReference>
<dbReference type="EMBL" id="JACHHX010000011">
    <property type="protein sequence ID" value="MBB5015891.1"/>
    <property type="molecule type" value="Genomic_DNA"/>
</dbReference>
<name>A0A7W7Y0L4_9GAMM</name>
<comment type="caution">
    <text evidence="1">The sequence shown here is derived from an EMBL/GenBank/DDBJ whole genome shotgun (WGS) entry which is preliminary data.</text>
</comment>
<dbReference type="RefSeq" id="WP_183948563.1">
    <property type="nucleotide sequence ID" value="NZ_JACHHX010000011.1"/>
</dbReference>
<dbReference type="InterPro" id="IPR013443">
    <property type="entry name" value="CRISPR-assoc_prot_Csx16"/>
</dbReference>
<reference evidence="1 2" key="1">
    <citation type="submission" date="2020-08" db="EMBL/GenBank/DDBJ databases">
        <title>Genomic Encyclopedia of Type Strains, Phase IV (KMG-IV): sequencing the most valuable type-strain genomes for metagenomic binning, comparative biology and taxonomic classification.</title>
        <authorList>
            <person name="Goeker M."/>
        </authorList>
    </citation>
    <scope>NUCLEOTIDE SEQUENCE [LARGE SCALE GENOMIC DNA]</scope>
    <source>
        <strain evidence="1 2">DSM 25897</strain>
    </source>
</reference>
<protein>
    <submittedName>
        <fullName evidence="1">CRISPR-associated protein Csx16</fullName>
    </submittedName>
</protein>
<organism evidence="1 2">
    <name type="scientific">Rehaibacterium terrae</name>
    <dbReference type="NCBI Taxonomy" id="1341696"/>
    <lineage>
        <taxon>Bacteria</taxon>
        <taxon>Pseudomonadati</taxon>
        <taxon>Pseudomonadota</taxon>
        <taxon>Gammaproteobacteria</taxon>
        <taxon>Lysobacterales</taxon>
        <taxon>Lysobacteraceae</taxon>
        <taxon>Rehaibacterium</taxon>
    </lineage>
</organism>
<evidence type="ECO:0000313" key="1">
    <source>
        <dbReference type="EMBL" id="MBB5015891.1"/>
    </source>
</evidence>
<accession>A0A7W7Y0L4</accession>
<dbReference type="NCBIfam" id="TIGR02620">
    <property type="entry name" value="cas_VVA1548"/>
    <property type="match status" value="1"/>
</dbReference>